<proteinExistence type="predicted"/>
<reference evidence="1" key="1">
    <citation type="submission" date="2021-03" db="EMBL/GenBank/DDBJ databases">
        <title>Evolutionary innovations through gain and loss of genes in the ectomycorrhizal Boletales.</title>
        <authorList>
            <person name="Wu G."/>
            <person name="Miyauchi S."/>
            <person name="Morin E."/>
            <person name="Yang Z.-L."/>
            <person name="Xu J."/>
            <person name="Martin F.M."/>
        </authorList>
    </citation>
    <scope>NUCLEOTIDE SEQUENCE</scope>
    <source>
        <strain evidence="1">BR01</strain>
    </source>
</reference>
<sequence length="182" mass="20223">MVVLSAYEQIRATRFDVLNDVDEDGYERAFTSIRPGSMSVLTGALVIDWFLLVIQGASDIGKRLSEQELQNALDFCSKFFHPTSPEQRAHALQCGLPDNLFDVSMEPADPKEIDVTLGMTGAGVGLWDAEPTQVHSVRMVMEQANARRVVHREYLVNNLQAEEIDGYVVRLQRGSLGLSRVG</sequence>
<evidence type="ECO:0000313" key="2">
    <source>
        <dbReference type="Proteomes" id="UP000683000"/>
    </source>
</evidence>
<protein>
    <submittedName>
        <fullName evidence="1">Uncharacterized protein</fullName>
    </submittedName>
</protein>
<dbReference type="AlphaFoldDB" id="A0A8I2Z1T0"/>
<organism evidence="1 2">
    <name type="scientific">Boletus reticuloceps</name>
    <dbReference type="NCBI Taxonomy" id="495285"/>
    <lineage>
        <taxon>Eukaryota</taxon>
        <taxon>Fungi</taxon>
        <taxon>Dikarya</taxon>
        <taxon>Basidiomycota</taxon>
        <taxon>Agaricomycotina</taxon>
        <taxon>Agaricomycetes</taxon>
        <taxon>Agaricomycetidae</taxon>
        <taxon>Boletales</taxon>
        <taxon>Boletineae</taxon>
        <taxon>Boletaceae</taxon>
        <taxon>Boletoideae</taxon>
        <taxon>Boletus</taxon>
    </lineage>
</organism>
<dbReference type="Proteomes" id="UP000683000">
    <property type="component" value="Unassembled WGS sequence"/>
</dbReference>
<gene>
    <name evidence="1" type="ORF">JVT61DRAFT_514</name>
</gene>
<name>A0A8I2Z1T0_9AGAM</name>
<evidence type="ECO:0000313" key="1">
    <source>
        <dbReference type="EMBL" id="KAG6381897.1"/>
    </source>
</evidence>
<comment type="caution">
    <text evidence="1">The sequence shown here is derived from an EMBL/GenBank/DDBJ whole genome shotgun (WGS) entry which is preliminary data.</text>
</comment>
<accession>A0A8I2Z1T0</accession>
<dbReference type="OrthoDB" id="3340390at2759"/>
<keyword evidence="2" id="KW-1185">Reference proteome</keyword>
<dbReference type="EMBL" id="JAGFBS010000001">
    <property type="protein sequence ID" value="KAG6381897.1"/>
    <property type="molecule type" value="Genomic_DNA"/>
</dbReference>